<evidence type="ECO:0000256" key="10">
    <source>
        <dbReference type="SAM" id="MobiDB-lite"/>
    </source>
</evidence>
<evidence type="ECO:0000256" key="3">
    <source>
        <dbReference type="ARBA" id="ARBA00022759"/>
    </source>
</evidence>
<feature type="compositionally biased region" description="Acidic residues" evidence="10">
    <location>
        <begin position="465"/>
        <end position="480"/>
    </location>
</feature>
<accession>A0A484F842</accession>
<dbReference type="CDD" id="cd00840">
    <property type="entry name" value="MPP_Mre11_N"/>
    <property type="match status" value="1"/>
</dbReference>
<keyword evidence="2 9" id="KW-0479">Metal-binding</keyword>
<dbReference type="AlphaFoldDB" id="A0A484F842"/>
<keyword evidence="3 9" id="KW-0255">Endonuclease</keyword>
<evidence type="ECO:0000259" key="11">
    <source>
        <dbReference type="Pfam" id="PF00149"/>
    </source>
</evidence>
<keyword evidence="4 9" id="KW-0227">DNA damage</keyword>
<feature type="binding site" evidence="9">
    <location>
        <position position="62"/>
    </location>
    <ligand>
        <name>Mn(2+)</name>
        <dbReference type="ChEBI" id="CHEBI:29035"/>
        <label>1</label>
    </ligand>
</feature>
<dbReference type="EMBL" id="SNYS01000005">
    <property type="protein sequence ID" value="TDQ71221.1"/>
    <property type="molecule type" value="Genomic_DNA"/>
</dbReference>
<dbReference type="OrthoDB" id="11638at2157"/>
<evidence type="ECO:0000256" key="9">
    <source>
        <dbReference type="HAMAP-Rule" id="MF_02044"/>
    </source>
</evidence>
<dbReference type="GO" id="GO:0000403">
    <property type="term" value="F:Y-form DNA binding"/>
    <property type="evidence" value="ECO:0007669"/>
    <property type="project" value="UniProtKB-UniRule"/>
</dbReference>
<keyword evidence="13" id="KW-1185">Reference proteome</keyword>
<feature type="region of interest" description="Disordered" evidence="10">
    <location>
        <begin position="449"/>
        <end position="517"/>
    </location>
</feature>
<feature type="binding site" evidence="9">
    <location>
        <position position="97"/>
    </location>
    <ligand>
        <name>Mn(2+)</name>
        <dbReference type="ChEBI" id="CHEBI:29035"/>
        <label>2</label>
    </ligand>
</feature>
<name>A0A484F842_9EURY</name>
<sequence length="517" mass="57840">MENITVYTVESSDVRILHTGDTHLGSRQYHSDVRRQDFFNSFAQVIQDAIENKMDAVVHSGDLFDNRNPTIEDLIETIAILTPLKNAGIPFLGIVGNHEGKQNTQWLDIFEKMGLAKRLGSTPVIVEGSRSQIRFYGIDNLSGPRLAAFDFSGFDADLKCGGDGKKIYNVLTLHQLLEPILPGQPLSSDDFTSSIPIQFDAVLLGDNHKYECIKHNGAWLTYPGSTERCSAAEAEPRAYNILTFDGTEVSITRRTIPTREFVTIPIVSDENGEIQIDDIYLKIDSYSEKINGAVVFVELSGIKKTLIPISEIEEYVKNKGAVVARVGDKRDLEKDDSDKTKQIVFRDPDEVVTQELRRLNLTEAGFLLDSVIRDMDTSKTNVTDVSETRLKEFLANHEFKDEFKRDSIYNDIEDSIEDEDNIEDAAEGSAEIDSEVVAETIAVIEQIHHASEMQEVPLPPKEEAGESDLNEETDEIEAEDVSPMAEPTAKTPAKKEKEQNRPRQYTLGDMFGSEGEE</sequence>
<feature type="binding site" evidence="9">
    <location>
        <position position="23"/>
    </location>
    <ligand>
        <name>Mn(2+)</name>
        <dbReference type="ChEBI" id="CHEBI:29035"/>
        <label>1</label>
    </ligand>
</feature>
<dbReference type="GO" id="GO:0008408">
    <property type="term" value="F:3'-5' exonuclease activity"/>
    <property type="evidence" value="ECO:0007669"/>
    <property type="project" value="UniProtKB-UniRule"/>
</dbReference>
<dbReference type="Proteomes" id="UP000294855">
    <property type="component" value="Unassembled WGS sequence"/>
</dbReference>
<dbReference type="Pfam" id="PF00149">
    <property type="entry name" value="Metallophos"/>
    <property type="match status" value="1"/>
</dbReference>
<dbReference type="PANTHER" id="PTHR30337">
    <property type="entry name" value="COMPONENT OF ATP-DEPENDENT DSDNA EXONUCLEASE"/>
    <property type="match status" value="1"/>
</dbReference>
<comment type="caution">
    <text evidence="9">Lacks conserved residue(s) required for the propagation of feature annotation.</text>
</comment>
<feature type="active site" description="Proton donor" evidence="9">
    <location>
        <position position="98"/>
    </location>
</feature>
<reference evidence="12 13" key="1">
    <citation type="submission" date="2019-03" db="EMBL/GenBank/DDBJ databases">
        <title>Genomic Encyclopedia of Type Strains, Phase IV (KMG-IV): sequencing the most valuable type-strain genomes for metagenomic binning, comparative biology and taxonomic classification.</title>
        <authorList>
            <person name="Goeker M."/>
        </authorList>
    </citation>
    <scope>NUCLEOTIDE SEQUENCE [LARGE SCALE GENOMIC DNA]</scope>
    <source>
        <strain evidence="12 13">DSM 13328</strain>
    </source>
</reference>
<dbReference type="InterPro" id="IPR050535">
    <property type="entry name" value="DNA_Repair-Maintenance_Comp"/>
</dbReference>
<comment type="activity regulation">
    <text evidence="9">Nuclease activity is regulated by Rad50.</text>
</comment>
<dbReference type="HAMAP" id="MF_02044">
    <property type="entry name" value="Mre11"/>
    <property type="match status" value="1"/>
</dbReference>
<feature type="binding site" evidence="9">
    <location>
        <position position="174"/>
    </location>
    <ligand>
        <name>Mn(2+)</name>
        <dbReference type="ChEBI" id="CHEBI:29035"/>
        <label>2</label>
    </ligand>
</feature>
<organism evidence="12 13">
    <name type="scientific">Methanimicrococcus blatticola</name>
    <dbReference type="NCBI Taxonomy" id="91560"/>
    <lineage>
        <taxon>Archaea</taxon>
        <taxon>Methanobacteriati</taxon>
        <taxon>Methanobacteriota</taxon>
        <taxon>Stenosarchaea group</taxon>
        <taxon>Methanomicrobia</taxon>
        <taxon>Methanosarcinales</taxon>
        <taxon>Methanosarcinaceae</taxon>
        <taxon>Methanimicrococcus</taxon>
    </lineage>
</organism>
<dbReference type="InterPro" id="IPR029052">
    <property type="entry name" value="Metallo-depent_PP-like"/>
</dbReference>
<dbReference type="GO" id="GO:0006302">
    <property type="term" value="P:double-strand break repair"/>
    <property type="evidence" value="ECO:0007669"/>
    <property type="project" value="UniProtKB-UniRule"/>
</dbReference>
<dbReference type="InterPro" id="IPR041796">
    <property type="entry name" value="Mre11_N"/>
</dbReference>
<comment type="caution">
    <text evidence="12">The sequence shown here is derived from an EMBL/GenBank/DDBJ whole genome shotgun (WGS) entry which is preliminary data.</text>
</comment>
<protein>
    <recommendedName>
        <fullName evidence="9">DNA double-strand break repair protein Mre11</fullName>
        <ecNumber evidence="9">3.1.-.-</ecNumber>
    </recommendedName>
</protein>
<dbReference type="EC" id="3.1.-.-" evidence="9"/>
<dbReference type="SUPFAM" id="SSF56300">
    <property type="entry name" value="Metallo-dependent phosphatases"/>
    <property type="match status" value="1"/>
</dbReference>
<evidence type="ECO:0000313" key="13">
    <source>
        <dbReference type="Proteomes" id="UP000294855"/>
    </source>
</evidence>
<feature type="binding site" evidence="9">
    <location>
        <position position="21"/>
    </location>
    <ligand>
        <name>Mn(2+)</name>
        <dbReference type="ChEBI" id="CHEBI:29035"/>
        <label>1</label>
    </ligand>
</feature>
<keyword evidence="7 9" id="KW-0234">DNA repair</keyword>
<evidence type="ECO:0000256" key="5">
    <source>
        <dbReference type="ARBA" id="ARBA00022801"/>
    </source>
</evidence>
<evidence type="ECO:0000256" key="1">
    <source>
        <dbReference type="ARBA" id="ARBA00022722"/>
    </source>
</evidence>
<keyword evidence="8 9" id="KW-0464">Manganese</keyword>
<keyword evidence="1 9" id="KW-0540">Nuclease</keyword>
<dbReference type="InterPro" id="IPR004843">
    <property type="entry name" value="Calcineurin-like_PHP"/>
</dbReference>
<dbReference type="GO" id="GO:0004519">
    <property type="term" value="F:endonuclease activity"/>
    <property type="evidence" value="ECO:0007669"/>
    <property type="project" value="UniProtKB-UniRule"/>
</dbReference>
<feature type="binding site" evidence="9">
    <location>
        <position position="208"/>
    </location>
    <ligand>
        <name>Mn(2+)</name>
        <dbReference type="ChEBI" id="CHEBI:29035"/>
        <label>1</label>
    </ligand>
</feature>
<dbReference type="Gene3D" id="3.60.21.10">
    <property type="match status" value="1"/>
</dbReference>
<gene>
    <name evidence="9" type="primary">mre11</name>
    <name evidence="12" type="ORF">C7391_0326</name>
</gene>
<evidence type="ECO:0000256" key="7">
    <source>
        <dbReference type="ARBA" id="ARBA00023204"/>
    </source>
</evidence>
<evidence type="ECO:0000256" key="6">
    <source>
        <dbReference type="ARBA" id="ARBA00022839"/>
    </source>
</evidence>
<evidence type="ECO:0000256" key="8">
    <source>
        <dbReference type="ARBA" id="ARBA00023211"/>
    </source>
</evidence>
<comment type="similarity">
    <text evidence="9">Belongs to the MRE11/RAD32 family.</text>
</comment>
<evidence type="ECO:0000256" key="2">
    <source>
        <dbReference type="ARBA" id="ARBA00022723"/>
    </source>
</evidence>
<comment type="subunit">
    <text evidence="9">Homodimer. Forms a heterotetramer composed of two Mre11 subunits and two Rad50 subunits.</text>
</comment>
<proteinExistence type="inferred from homology"/>
<dbReference type="RefSeq" id="WP_133516795.1">
    <property type="nucleotide sequence ID" value="NZ_JAHDUW010000001.1"/>
</dbReference>
<dbReference type="PANTHER" id="PTHR30337:SF0">
    <property type="entry name" value="NUCLEASE SBCCD SUBUNIT D"/>
    <property type="match status" value="1"/>
</dbReference>
<keyword evidence="5 9" id="KW-0378">Hydrolase</keyword>
<dbReference type="InterPro" id="IPR032885">
    <property type="entry name" value="Mre11_archaea-type"/>
</dbReference>
<feature type="binding site" evidence="9">
    <location>
        <position position="62"/>
    </location>
    <ligand>
        <name>Mn(2+)</name>
        <dbReference type="ChEBI" id="CHEBI:29035"/>
        <label>2</label>
    </ligand>
</feature>
<evidence type="ECO:0000256" key="4">
    <source>
        <dbReference type="ARBA" id="ARBA00022763"/>
    </source>
</evidence>
<comment type="cofactor">
    <cofactor evidence="9">
        <name>Mn(2+)</name>
        <dbReference type="ChEBI" id="CHEBI:29035"/>
    </cofactor>
    <text evidence="9">Binds 2 manganese ions per subunit.</text>
</comment>
<dbReference type="GO" id="GO:0045027">
    <property type="term" value="F:DNA end binding"/>
    <property type="evidence" value="ECO:0007669"/>
    <property type="project" value="UniProtKB-UniRule"/>
</dbReference>
<evidence type="ECO:0000313" key="12">
    <source>
        <dbReference type="EMBL" id="TDQ71221.1"/>
    </source>
</evidence>
<dbReference type="GO" id="GO:0030145">
    <property type="term" value="F:manganese ion binding"/>
    <property type="evidence" value="ECO:0007669"/>
    <property type="project" value="UniProtKB-UniRule"/>
</dbReference>
<feature type="domain" description="Calcineurin-like phosphoesterase" evidence="11">
    <location>
        <begin position="15"/>
        <end position="139"/>
    </location>
</feature>
<keyword evidence="6 9" id="KW-0269">Exonuclease</keyword>
<comment type="function">
    <text evidence="9">Part of the Rad50/Mre11 complex, which is involved in the early steps of DNA double-strand break (DSB) repair. The complex may facilitate opening of the processed DNA ends to aid in the recruitment of HerA and NurA. Mre11 binds to DSB ends and has both double-stranded 3'-5' exonuclease activity and single-stranded endonuclease activity.</text>
</comment>